<dbReference type="InterPro" id="IPR013216">
    <property type="entry name" value="Methyltransf_11"/>
</dbReference>
<dbReference type="Gene3D" id="3.40.50.150">
    <property type="entry name" value="Vaccinia Virus protein VP39"/>
    <property type="match status" value="1"/>
</dbReference>
<dbReference type="GO" id="GO:0008168">
    <property type="term" value="F:methyltransferase activity"/>
    <property type="evidence" value="ECO:0007669"/>
    <property type="project" value="UniProtKB-KW"/>
</dbReference>
<gene>
    <name evidence="2" type="ORF">ACFSJU_16115</name>
</gene>
<dbReference type="Pfam" id="PF08241">
    <property type="entry name" value="Methyltransf_11"/>
    <property type="match status" value="1"/>
</dbReference>
<dbReference type="RefSeq" id="WP_255904855.1">
    <property type="nucleotide sequence ID" value="NZ_JAFMZO010000004.1"/>
</dbReference>
<sequence>MKDIKDKFSNQAKQYQQFRPVYPQLLYSFLDSKVTAFDAAWDCGTGNGQVATQLAERFTEVCATDISEKQLAEASQKENIKYSLSRAEKTGYPDDKFDLTTVAQAVHWFDHDSFFKEVLRVSKPNAVVAIWGYNLLRISAEIDKLIDTFYGQTLGEYWDYERKLVEDEYKSMPFPFEEFEVPRFEIVANWDDQQVLGYFNSWSAVQNFIEKNGTNPVDDLAGQLSSYWQADETKKIRFRIFTRMGRVKK</sequence>
<proteinExistence type="predicted"/>
<dbReference type="Proteomes" id="UP001597387">
    <property type="component" value="Unassembled WGS sequence"/>
</dbReference>
<keyword evidence="2" id="KW-0489">Methyltransferase</keyword>
<dbReference type="PANTHER" id="PTHR45180:SF1">
    <property type="entry name" value="OS01G0307686 PROTEIN"/>
    <property type="match status" value="1"/>
</dbReference>
<keyword evidence="2" id="KW-0808">Transferase</keyword>
<evidence type="ECO:0000313" key="2">
    <source>
        <dbReference type="EMBL" id="MFD2163935.1"/>
    </source>
</evidence>
<dbReference type="PANTHER" id="PTHR45180">
    <property type="entry name" value="OS01G0307686 PROTEIN"/>
    <property type="match status" value="1"/>
</dbReference>
<evidence type="ECO:0000313" key="3">
    <source>
        <dbReference type="Proteomes" id="UP001597387"/>
    </source>
</evidence>
<protein>
    <submittedName>
        <fullName evidence="2">Class I SAM-dependent methyltransferase</fullName>
        <ecNumber evidence="2">2.1.1.-</ecNumber>
    </submittedName>
</protein>
<dbReference type="EMBL" id="JBHUHZ010000003">
    <property type="protein sequence ID" value="MFD2163935.1"/>
    <property type="molecule type" value="Genomic_DNA"/>
</dbReference>
<dbReference type="EC" id="2.1.1.-" evidence="2"/>
<evidence type="ECO:0000259" key="1">
    <source>
        <dbReference type="Pfam" id="PF08241"/>
    </source>
</evidence>
<name>A0ABW4ZPB2_9SPHI</name>
<comment type="caution">
    <text evidence="2">The sequence shown here is derived from an EMBL/GenBank/DDBJ whole genome shotgun (WGS) entry which is preliminary data.</text>
</comment>
<organism evidence="2 3">
    <name type="scientific">Paradesertivirga mongoliensis</name>
    <dbReference type="NCBI Taxonomy" id="2100740"/>
    <lineage>
        <taxon>Bacteria</taxon>
        <taxon>Pseudomonadati</taxon>
        <taxon>Bacteroidota</taxon>
        <taxon>Sphingobacteriia</taxon>
        <taxon>Sphingobacteriales</taxon>
        <taxon>Sphingobacteriaceae</taxon>
        <taxon>Paradesertivirga</taxon>
    </lineage>
</organism>
<dbReference type="SUPFAM" id="SSF53335">
    <property type="entry name" value="S-adenosyl-L-methionine-dependent methyltransferases"/>
    <property type="match status" value="1"/>
</dbReference>
<feature type="domain" description="Methyltransferase type 11" evidence="1">
    <location>
        <begin position="42"/>
        <end position="129"/>
    </location>
</feature>
<dbReference type="InterPro" id="IPR029063">
    <property type="entry name" value="SAM-dependent_MTases_sf"/>
</dbReference>
<accession>A0ABW4ZPB2</accession>
<keyword evidence="3" id="KW-1185">Reference proteome</keyword>
<dbReference type="GO" id="GO:0032259">
    <property type="term" value="P:methylation"/>
    <property type="evidence" value="ECO:0007669"/>
    <property type="project" value="UniProtKB-KW"/>
</dbReference>
<reference evidence="3" key="1">
    <citation type="journal article" date="2019" name="Int. J. Syst. Evol. Microbiol.">
        <title>The Global Catalogue of Microorganisms (GCM) 10K type strain sequencing project: providing services to taxonomists for standard genome sequencing and annotation.</title>
        <authorList>
            <consortium name="The Broad Institute Genomics Platform"/>
            <consortium name="The Broad Institute Genome Sequencing Center for Infectious Disease"/>
            <person name="Wu L."/>
            <person name="Ma J."/>
        </authorList>
    </citation>
    <scope>NUCLEOTIDE SEQUENCE [LARGE SCALE GENOMIC DNA]</scope>
    <source>
        <strain evidence="3">KCTC 42217</strain>
    </source>
</reference>
<dbReference type="CDD" id="cd02440">
    <property type="entry name" value="AdoMet_MTases"/>
    <property type="match status" value="1"/>
</dbReference>